<name>A0ABS6SEY8_9SPHN</name>
<evidence type="ECO:0000256" key="1">
    <source>
        <dbReference type="PROSITE-ProRule" id="PRU01360"/>
    </source>
</evidence>
<dbReference type="InterPro" id="IPR000531">
    <property type="entry name" value="Beta-barrel_TonB"/>
</dbReference>
<dbReference type="RefSeq" id="WP_218445813.1">
    <property type="nucleotide sequence ID" value="NZ_JAGSPA010000003.1"/>
</dbReference>
<dbReference type="Proteomes" id="UP000722336">
    <property type="component" value="Unassembled WGS sequence"/>
</dbReference>
<feature type="domain" description="TonB-dependent receptor-like beta-barrel" evidence="5">
    <location>
        <begin position="536"/>
        <end position="967"/>
    </location>
</feature>
<gene>
    <name evidence="7" type="ORF">KCG44_09265</name>
</gene>
<keyword evidence="7" id="KW-0675">Receptor</keyword>
<dbReference type="PANTHER" id="PTHR47234">
    <property type="match status" value="1"/>
</dbReference>
<keyword evidence="1" id="KW-0813">Transport</keyword>
<proteinExistence type="inferred from homology"/>
<reference evidence="7 8" key="1">
    <citation type="submission" date="2021-04" db="EMBL/GenBank/DDBJ databases">
        <authorList>
            <person name="Pira H."/>
            <person name="Risdian C."/>
            <person name="Wink J."/>
        </authorList>
    </citation>
    <scope>NUCLEOTIDE SEQUENCE [LARGE SCALE GENOMIC DNA]</scope>
    <source>
        <strain evidence="7 8">WHA3</strain>
    </source>
</reference>
<feature type="domain" description="TonB-dependent receptor plug" evidence="6">
    <location>
        <begin position="73"/>
        <end position="182"/>
    </location>
</feature>
<comment type="subcellular location">
    <subcellularLocation>
        <location evidence="1">Cell outer membrane</location>
        <topology evidence="1">Multi-pass membrane protein</topology>
    </subcellularLocation>
</comment>
<dbReference type="Pfam" id="PF00593">
    <property type="entry name" value="TonB_dep_Rec_b-barrel"/>
    <property type="match status" value="1"/>
</dbReference>
<keyword evidence="8" id="KW-1185">Reference proteome</keyword>
<sequence length="1006" mass="107592">MKKSVYFKAFATSASIMAVATASAAFAQQEPTSGAGADVPPGQAPVAAAEIPPSEADDAEIVVTGTRIRSPNLESPNPVTSLDSQALAYTGETSVQEMVKEVGSLVGSEGESEVSSGENVLNLRNLGANRTLVLIDGQRFIGGFAGSTAVDTNVIPPAMIERVDVLTGGASAIYGADAVTGVVNFVLKKDFDGLAFDAQYGDAEDGDFRDQVYAVTAGKNFADGRGNLTLNYTYGERPLTLATARPQSSVDVHEQIDNLNGSTPEFVLAPGTRESFFTEGGARIDPFAIFSNGFNGDGTPFEHGVNIGSFAGTGEIGGDGLPNWILFAQGIRPSNERHIVTAIGQFEVSEAFTPYVNFHYSDVQNQAVDQHTLTVGMPTAVDNAFLPANIVTAAGGAPIFFNRWDIDSGFENSIIDKETLRAVVGARGQMTEHLGYDVSANFGRVDRLQTVTNNRMFDRYIAAIDSVVDPVTGQVVCRSTIDPNSFTGLSSDFLATSFDPALGAVSFSPGAGGGCVPFDPFTKNDAANDAARAWIWIPTTVSTKNEQFVLQGYVNGDTGGFFNLPGGPASFVAGAEYRKETSATDFDELSGSTRTVASFAGRDIEGRFNVVELFGEVSLPLIEGRGPVFRSLVVDGAYRYSHYSTIGDTSTWKLGAQWDTVAGLTLRGTISSAVRAPNIQELFEPRTNTSTSLGQFDPCSTTNVTLGSATRQANCATALNALGVDPATFNPLLGTFFPALTGGNPNLQEETALTKTVGAVWRPPFISGLTLSVDYFDIELEDAVIRPNTQSIFNACYDAPTLDNQFCALIGRDASSGFANFVEIQSVNVATIRTSGVEFLAVQSLPTDKFGTFTLSASGTWLERLDIQKTPLPVLTDDKGLFNTDTGGSSPEWVLNFDLNWSLDRWDFNYGYGYSSSTLRPPLVNTQRDTAYDFIDSPYVKAFSNHNIQVGYQLFDSARIYGGVRNLTDEYPDKVRGSLNGPSGRQGFAGRTYYVGVNVMLDDIWN</sequence>
<evidence type="ECO:0000313" key="7">
    <source>
        <dbReference type="EMBL" id="MBV7256970.1"/>
    </source>
</evidence>
<evidence type="ECO:0000256" key="4">
    <source>
        <dbReference type="SAM" id="SignalP"/>
    </source>
</evidence>
<evidence type="ECO:0000313" key="8">
    <source>
        <dbReference type="Proteomes" id="UP000722336"/>
    </source>
</evidence>
<organism evidence="7 8">
    <name type="scientific">Pacificimonas pallii</name>
    <dbReference type="NCBI Taxonomy" id="2827236"/>
    <lineage>
        <taxon>Bacteria</taxon>
        <taxon>Pseudomonadati</taxon>
        <taxon>Pseudomonadota</taxon>
        <taxon>Alphaproteobacteria</taxon>
        <taxon>Sphingomonadales</taxon>
        <taxon>Sphingosinicellaceae</taxon>
        <taxon>Pacificimonas</taxon>
    </lineage>
</organism>
<evidence type="ECO:0000256" key="3">
    <source>
        <dbReference type="SAM" id="MobiDB-lite"/>
    </source>
</evidence>
<dbReference type="PANTHER" id="PTHR47234:SF2">
    <property type="entry name" value="TONB-DEPENDENT RECEPTOR"/>
    <property type="match status" value="1"/>
</dbReference>
<keyword evidence="2" id="KW-0798">TonB box</keyword>
<keyword evidence="1" id="KW-1134">Transmembrane beta strand</keyword>
<keyword evidence="1" id="KW-0812">Transmembrane</keyword>
<comment type="caution">
    <text evidence="7">The sequence shown here is derived from an EMBL/GenBank/DDBJ whole genome shotgun (WGS) entry which is preliminary data.</text>
</comment>
<dbReference type="InterPro" id="IPR039426">
    <property type="entry name" value="TonB-dep_rcpt-like"/>
</dbReference>
<dbReference type="InterPro" id="IPR012910">
    <property type="entry name" value="Plug_dom"/>
</dbReference>
<comment type="similarity">
    <text evidence="1 2">Belongs to the TonB-dependent receptor family.</text>
</comment>
<keyword evidence="1" id="KW-0998">Cell outer membrane</keyword>
<keyword evidence="1 2" id="KW-0472">Membrane</keyword>
<feature type="signal peptide" evidence="4">
    <location>
        <begin position="1"/>
        <end position="27"/>
    </location>
</feature>
<dbReference type="Pfam" id="PF07715">
    <property type="entry name" value="Plug"/>
    <property type="match status" value="1"/>
</dbReference>
<evidence type="ECO:0000259" key="6">
    <source>
        <dbReference type="Pfam" id="PF07715"/>
    </source>
</evidence>
<protein>
    <submittedName>
        <fullName evidence="7">TonB-dependent receptor</fullName>
    </submittedName>
</protein>
<feature type="chain" id="PRO_5046347561" evidence="4">
    <location>
        <begin position="28"/>
        <end position="1006"/>
    </location>
</feature>
<dbReference type="PROSITE" id="PS52016">
    <property type="entry name" value="TONB_DEPENDENT_REC_3"/>
    <property type="match status" value="1"/>
</dbReference>
<evidence type="ECO:0000256" key="2">
    <source>
        <dbReference type="RuleBase" id="RU003357"/>
    </source>
</evidence>
<feature type="region of interest" description="Disordered" evidence="3">
    <location>
        <begin position="31"/>
        <end position="55"/>
    </location>
</feature>
<accession>A0ABS6SEY8</accession>
<keyword evidence="4" id="KW-0732">Signal</keyword>
<dbReference type="EMBL" id="JAGSPA010000003">
    <property type="protein sequence ID" value="MBV7256970.1"/>
    <property type="molecule type" value="Genomic_DNA"/>
</dbReference>
<evidence type="ECO:0000259" key="5">
    <source>
        <dbReference type="Pfam" id="PF00593"/>
    </source>
</evidence>